<gene>
    <name evidence="1" type="ORF">CCMA1212_010026</name>
</gene>
<keyword evidence="2" id="KW-1185">Reference proteome</keyword>
<dbReference type="GeneID" id="300581531"/>
<accession>A0ABY2GQI6</accession>
<proteinExistence type="predicted"/>
<dbReference type="RefSeq" id="XP_073554379.1">
    <property type="nucleotide sequence ID" value="XM_073707081.1"/>
</dbReference>
<name>A0ABY2GQI6_9HYPO</name>
<organism evidence="1 2">
    <name type="scientific">Trichoderma ghanense</name>
    <dbReference type="NCBI Taxonomy" id="65468"/>
    <lineage>
        <taxon>Eukaryota</taxon>
        <taxon>Fungi</taxon>
        <taxon>Dikarya</taxon>
        <taxon>Ascomycota</taxon>
        <taxon>Pezizomycotina</taxon>
        <taxon>Sordariomycetes</taxon>
        <taxon>Hypocreomycetidae</taxon>
        <taxon>Hypocreales</taxon>
        <taxon>Hypocreaceae</taxon>
        <taxon>Trichoderma</taxon>
    </lineage>
</organism>
<comment type="caution">
    <text evidence="1">The sequence shown here is derived from an EMBL/GenBank/DDBJ whole genome shotgun (WGS) entry which is preliminary data.</text>
</comment>
<dbReference type="Proteomes" id="UP001642720">
    <property type="component" value="Unassembled WGS sequence"/>
</dbReference>
<evidence type="ECO:0000313" key="2">
    <source>
        <dbReference type="Proteomes" id="UP001642720"/>
    </source>
</evidence>
<sequence length="73" mass="7999">MQVTRSPRVLRSYGASVSKELPETRRSIKAYQAGGRGNNALSDTCRAVSRSCNEAVCDQDVTVPEITPPETRM</sequence>
<protein>
    <submittedName>
        <fullName evidence="1">Uncharacterized protein</fullName>
    </submittedName>
</protein>
<dbReference type="EMBL" id="PPTA01000022">
    <property type="protein sequence ID" value="TFA98177.1"/>
    <property type="molecule type" value="Genomic_DNA"/>
</dbReference>
<evidence type="ECO:0000313" key="1">
    <source>
        <dbReference type="EMBL" id="TFA98177.1"/>
    </source>
</evidence>
<reference evidence="1 2" key="1">
    <citation type="submission" date="2018-01" db="EMBL/GenBank/DDBJ databases">
        <title>Genome characterization of the sugarcane-associated fungus Trichoderma ghanense CCMA-1212 and their application in lignocelulose bioconversion.</title>
        <authorList>
            <person name="Steindorff A.S."/>
            <person name="Mendes T.D."/>
            <person name="Vilela E.S.D."/>
            <person name="Rodrigues D.S."/>
            <person name="Formighieri E.F."/>
            <person name="Melo I.S."/>
            <person name="Favaro L.C.L."/>
        </authorList>
    </citation>
    <scope>NUCLEOTIDE SEQUENCE [LARGE SCALE GENOMIC DNA]</scope>
    <source>
        <strain evidence="1 2">CCMA-1212</strain>
    </source>
</reference>